<dbReference type="InterPro" id="IPR050194">
    <property type="entry name" value="Glycosyltransferase_grp1"/>
</dbReference>
<comment type="caution">
    <text evidence="3">The sequence shown here is derived from an EMBL/GenBank/DDBJ whole genome shotgun (WGS) entry which is preliminary data.</text>
</comment>
<dbReference type="InterPro" id="IPR001296">
    <property type="entry name" value="Glyco_trans_1"/>
</dbReference>
<dbReference type="GO" id="GO:0016757">
    <property type="term" value="F:glycosyltransferase activity"/>
    <property type="evidence" value="ECO:0007669"/>
    <property type="project" value="InterPro"/>
</dbReference>
<accession>A0A955L0L4</accession>
<evidence type="ECO:0000313" key="4">
    <source>
        <dbReference type="Proteomes" id="UP000775877"/>
    </source>
</evidence>
<protein>
    <submittedName>
        <fullName evidence="3">Glycosyltransferase family 4 protein</fullName>
    </submittedName>
</protein>
<reference evidence="3" key="2">
    <citation type="journal article" date="2021" name="Microbiome">
        <title>Successional dynamics and alternative stable states in a saline activated sludge microbial community over 9 years.</title>
        <authorList>
            <person name="Wang Y."/>
            <person name="Ye J."/>
            <person name="Ju F."/>
            <person name="Liu L."/>
            <person name="Boyd J.A."/>
            <person name="Deng Y."/>
            <person name="Parks D.H."/>
            <person name="Jiang X."/>
            <person name="Yin X."/>
            <person name="Woodcroft B.J."/>
            <person name="Tyson G.W."/>
            <person name="Hugenholtz P."/>
            <person name="Polz M.F."/>
            <person name="Zhang T."/>
        </authorList>
    </citation>
    <scope>NUCLEOTIDE SEQUENCE</scope>
    <source>
        <strain evidence="3">HKST-UBA13</strain>
    </source>
</reference>
<proteinExistence type="predicted"/>
<dbReference type="PANTHER" id="PTHR45947">
    <property type="entry name" value="SULFOQUINOVOSYL TRANSFERASE SQD2"/>
    <property type="match status" value="1"/>
</dbReference>
<dbReference type="InterPro" id="IPR028098">
    <property type="entry name" value="Glyco_trans_4-like_N"/>
</dbReference>
<organism evidence="3 4">
    <name type="scientific">Candidatus Dojkabacteria bacterium</name>
    <dbReference type="NCBI Taxonomy" id="2099670"/>
    <lineage>
        <taxon>Bacteria</taxon>
        <taxon>Candidatus Dojkabacteria</taxon>
    </lineage>
</organism>
<reference evidence="3" key="1">
    <citation type="submission" date="2020-04" db="EMBL/GenBank/DDBJ databases">
        <authorList>
            <person name="Zhang T."/>
        </authorList>
    </citation>
    <scope>NUCLEOTIDE SEQUENCE</scope>
    <source>
        <strain evidence="3">HKST-UBA13</strain>
    </source>
</reference>
<sequence length="406" mass="45130">MKVLMFGWEFPPYNSGGLGVACQGLAYALLKRGIDITFVLPRKVLIGDNTIPFAFADKIGGLTIKEIKSKITSPYLTSMSSSKTLEYGGVDPSYNYYYDLLNEVLLYARNAAKVALQSEFDLIHAHDWLSFKAGIAAKEVTGKPLIAHIHATEYDRSGDNPNPLIRAIELEGFLKADKIIAVSNFTKQIVVERYGIDPAKIEVAHNGVDLAEIDYDEVAKANILRASKDAGYSIVLFLGRLTYQKNPEMMLRAAKEILKYNPKTLFVYGGSGDMEQQLMHMAAEMGISDKVIFAGFVRGNDKHKLFRIADVFIMPSISEPFGIVPLESLANHTPVIISKQSGISEVLRNSLQVDFWDVDEIVNKIVSVLKYSSLKNDLSENGYNELPNISWDKTASEIIDVYNKVV</sequence>
<dbReference type="Proteomes" id="UP000775877">
    <property type="component" value="Unassembled WGS sequence"/>
</dbReference>
<dbReference type="EMBL" id="JAGQLJ010000055">
    <property type="protein sequence ID" value="MCA9381167.1"/>
    <property type="molecule type" value="Genomic_DNA"/>
</dbReference>
<dbReference type="CDD" id="cd03801">
    <property type="entry name" value="GT4_PimA-like"/>
    <property type="match status" value="1"/>
</dbReference>
<evidence type="ECO:0000259" key="1">
    <source>
        <dbReference type="Pfam" id="PF00534"/>
    </source>
</evidence>
<evidence type="ECO:0000259" key="2">
    <source>
        <dbReference type="Pfam" id="PF13439"/>
    </source>
</evidence>
<dbReference type="PROSITE" id="PS51257">
    <property type="entry name" value="PROKAR_LIPOPROTEIN"/>
    <property type="match status" value="1"/>
</dbReference>
<evidence type="ECO:0000313" key="3">
    <source>
        <dbReference type="EMBL" id="MCA9381167.1"/>
    </source>
</evidence>
<gene>
    <name evidence="3" type="ORF">KC678_02790</name>
</gene>
<name>A0A955L0L4_9BACT</name>
<dbReference type="Gene3D" id="3.40.50.2000">
    <property type="entry name" value="Glycogen Phosphorylase B"/>
    <property type="match status" value="2"/>
</dbReference>
<dbReference type="Pfam" id="PF00534">
    <property type="entry name" value="Glycos_transf_1"/>
    <property type="match status" value="1"/>
</dbReference>
<feature type="domain" description="Glycosyltransferase subfamily 4-like N-terminal" evidence="2">
    <location>
        <begin position="99"/>
        <end position="211"/>
    </location>
</feature>
<dbReference type="AlphaFoldDB" id="A0A955L0L4"/>
<dbReference type="SUPFAM" id="SSF53756">
    <property type="entry name" value="UDP-Glycosyltransferase/glycogen phosphorylase"/>
    <property type="match status" value="1"/>
</dbReference>
<dbReference type="Pfam" id="PF13439">
    <property type="entry name" value="Glyco_transf_4"/>
    <property type="match status" value="1"/>
</dbReference>
<feature type="domain" description="Glycosyl transferase family 1" evidence="1">
    <location>
        <begin position="228"/>
        <end position="384"/>
    </location>
</feature>
<dbReference type="PANTHER" id="PTHR45947:SF3">
    <property type="entry name" value="SULFOQUINOVOSYL TRANSFERASE SQD2"/>
    <property type="match status" value="1"/>
</dbReference>